<protein>
    <submittedName>
        <fullName evidence="2">Uncharacterized protein</fullName>
    </submittedName>
</protein>
<dbReference type="PANTHER" id="PTHR33621">
    <property type="entry name" value="ASPARTIC/GLUTAMIC ACID-RICH PROTEIN"/>
    <property type="match status" value="1"/>
</dbReference>
<evidence type="ECO:0000256" key="1">
    <source>
        <dbReference type="SAM" id="MobiDB-lite"/>
    </source>
</evidence>
<name>A0ABR2LTC1_9ASPA</name>
<keyword evidence="3" id="KW-1185">Reference proteome</keyword>
<evidence type="ECO:0000313" key="2">
    <source>
        <dbReference type="EMBL" id="KAK8950136.1"/>
    </source>
</evidence>
<dbReference type="Proteomes" id="UP001412067">
    <property type="component" value="Unassembled WGS sequence"/>
</dbReference>
<evidence type="ECO:0000313" key="3">
    <source>
        <dbReference type="Proteomes" id="UP001412067"/>
    </source>
</evidence>
<proteinExistence type="predicted"/>
<feature type="region of interest" description="Disordered" evidence="1">
    <location>
        <begin position="118"/>
        <end position="151"/>
    </location>
</feature>
<sequence>MDFHRLVRKNLQFLCKKNGIAANLTNVAMAIALQALETVEGMEEIQEALGLQSPMKAEVKSSPDGSRTCRTSSRRAIHGDEFNIKQLSPLPRQRLLTSKALEEEGKNNELTKVLPKTPAMRKSGKAAKTRISRIRAKNEEEEEDGLSETPKPVELWNGNAIGVITRRSTRLFSRRHLEETDTIQSKIRRSNRGKASVDKMRALCGVDADELEKEDDLGEKKDKETESYYLSSSLDEGVAKVDDGSCDSGDVFDAENDVLFLEDVLDFEKGYSCIKPDVEDVTKDQGDIHVLPSPLDWVSSNAGVDKPLVESTEDFQQLSATESMKHFHYEQPEKELMGDSRGQFPENKQCQDSGDFLLPGKNYVDVFCDLLHEETCSCFLGKKENFSLLFTKISLRDLQESGNGLLEAGVSQVASESTATEIPIKTETSVDLTLDSEIVASSIKAYVKSLEQIEDQSNASEIATSEFIDVRQETEISQDVTQNSHTEFPDEAFQDDFQNAAKISFEPQTADYVIEKGADVDLAEENLSNSDEHATNTKRDSNCKQKFNAEDQIQMGILDTHFSRKRFFFTHALRVLCSAWTYHN</sequence>
<organism evidence="2 3">
    <name type="scientific">Platanthera guangdongensis</name>
    <dbReference type="NCBI Taxonomy" id="2320717"/>
    <lineage>
        <taxon>Eukaryota</taxon>
        <taxon>Viridiplantae</taxon>
        <taxon>Streptophyta</taxon>
        <taxon>Embryophyta</taxon>
        <taxon>Tracheophyta</taxon>
        <taxon>Spermatophyta</taxon>
        <taxon>Magnoliopsida</taxon>
        <taxon>Liliopsida</taxon>
        <taxon>Asparagales</taxon>
        <taxon>Orchidaceae</taxon>
        <taxon>Orchidoideae</taxon>
        <taxon>Orchideae</taxon>
        <taxon>Orchidinae</taxon>
        <taxon>Platanthera</taxon>
    </lineage>
</organism>
<comment type="caution">
    <text evidence="2">The sequence shown here is derived from an EMBL/GenBank/DDBJ whole genome shotgun (WGS) entry which is preliminary data.</text>
</comment>
<dbReference type="EMBL" id="JBBWWR010000015">
    <property type="protein sequence ID" value="KAK8950136.1"/>
    <property type="molecule type" value="Genomic_DNA"/>
</dbReference>
<feature type="compositionally biased region" description="Basic residues" evidence="1">
    <location>
        <begin position="122"/>
        <end position="135"/>
    </location>
</feature>
<accession>A0ABR2LTC1</accession>
<gene>
    <name evidence="2" type="ORF">KSP40_PGU000571</name>
</gene>
<reference evidence="2 3" key="1">
    <citation type="journal article" date="2022" name="Nat. Plants">
        <title>Genomes of leafy and leafless Platanthera orchids illuminate the evolution of mycoheterotrophy.</title>
        <authorList>
            <person name="Li M.H."/>
            <person name="Liu K.W."/>
            <person name="Li Z."/>
            <person name="Lu H.C."/>
            <person name="Ye Q.L."/>
            <person name="Zhang D."/>
            <person name="Wang J.Y."/>
            <person name="Li Y.F."/>
            <person name="Zhong Z.M."/>
            <person name="Liu X."/>
            <person name="Yu X."/>
            <person name="Liu D.K."/>
            <person name="Tu X.D."/>
            <person name="Liu B."/>
            <person name="Hao Y."/>
            <person name="Liao X.Y."/>
            <person name="Jiang Y.T."/>
            <person name="Sun W.H."/>
            <person name="Chen J."/>
            <person name="Chen Y.Q."/>
            <person name="Ai Y."/>
            <person name="Zhai J.W."/>
            <person name="Wu S.S."/>
            <person name="Zhou Z."/>
            <person name="Hsiao Y.Y."/>
            <person name="Wu W.L."/>
            <person name="Chen Y.Y."/>
            <person name="Lin Y.F."/>
            <person name="Hsu J.L."/>
            <person name="Li C.Y."/>
            <person name="Wang Z.W."/>
            <person name="Zhao X."/>
            <person name="Zhong W.Y."/>
            <person name="Ma X.K."/>
            <person name="Ma L."/>
            <person name="Huang J."/>
            <person name="Chen G.Z."/>
            <person name="Huang M.Z."/>
            <person name="Huang L."/>
            <person name="Peng D.H."/>
            <person name="Luo Y.B."/>
            <person name="Zou S.Q."/>
            <person name="Chen S.P."/>
            <person name="Lan S."/>
            <person name="Tsai W.C."/>
            <person name="Van de Peer Y."/>
            <person name="Liu Z.J."/>
        </authorList>
    </citation>
    <scope>NUCLEOTIDE SEQUENCE [LARGE SCALE GENOMIC DNA]</scope>
    <source>
        <strain evidence="2">Lor288</strain>
    </source>
</reference>
<dbReference type="PANTHER" id="PTHR33621:SF2">
    <property type="entry name" value="RIBOSOMAL L1 DOMAIN-CONTAINING PROTEIN"/>
    <property type="match status" value="1"/>
</dbReference>